<dbReference type="FunFam" id="3.30.2010.10:FF:000015">
    <property type="entry name" value="M48 family peptidase"/>
    <property type="match status" value="1"/>
</dbReference>
<dbReference type="PANTHER" id="PTHR43221:SF3">
    <property type="entry name" value="SLL1280 PROTEIN"/>
    <property type="match status" value="1"/>
</dbReference>
<dbReference type="Pfam" id="PF01435">
    <property type="entry name" value="Peptidase_M48"/>
    <property type="match status" value="1"/>
</dbReference>
<dbReference type="InterPro" id="IPR050083">
    <property type="entry name" value="HtpX_protease"/>
</dbReference>
<dbReference type="PANTHER" id="PTHR43221">
    <property type="entry name" value="PROTEASE HTPX"/>
    <property type="match status" value="1"/>
</dbReference>
<keyword evidence="1" id="KW-1003">Cell membrane</keyword>
<evidence type="ECO:0000259" key="12">
    <source>
        <dbReference type="Pfam" id="PF01435"/>
    </source>
</evidence>
<dbReference type="InterPro" id="IPR001915">
    <property type="entry name" value="Peptidase_M48"/>
</dbReference>
<dbReference type="Proteomes" id="UP000563898">
    <property type="component" value="Unassembled WGS sequence"/>
</dbReference>
<feature type="domain" description="Peptidase M48" evidence="12">
    <location>
        <begin position="70"/>
        <end position="265"/>
    </location>
</feature>
<keyword evidence="8 10" id="KW-0482">Metalloprotease</keyword>
<keyword evidence="7" id="KW-1133">Transmembrane helix</keyword>
<proteinExistence type="inferred from homology"/>
<dbReference type="GO" id="GO:0006508">
    <property type="term" value="P:proteolysis"/>
    <property type="evidence" value="ECO:0007669"/>
    <property type="project" value="UniProtKB-KW"/>
</dbReference>
<keyword evidence="3" id="KW-0812">Transmembrane</keyword>
<evidence type="ECO:0000256" key="8">
    <source>
        <dbReference type="ARBA" id="ARBA00023049"/>
    </source>
</evidence>
<feature type="region of interest" description="Disordered" evidence="11">
    <location>
        <begin position="346"/>
        <end position="380"/>
    </location>
</feature>
<evidence type="ECO:0000256" key="11">
    <source>
        <dbReference type="SAM" id="MobiDB-lite"/>
    </source>
</evidence>
<keyword evidence="5 10" id="KW-0378">Hydrolase</keyword>
<dbReference type="GO" id="GO:0046872">
    <property type="term" value="F:metal ion binding"/>
    <property type="evidence" value="ECO:0007669"/>
    <property type="project" value="UniProtKB-KW"/>
</dbReference>
<comment type="cofactor">
    <cofactor evidence="10">
        <name>Zn(2+)</name>
        <dbReference type="ChEBI" id="CHEBI:29105"/>
    </cofactor>
    <text evidence="10">Binds 1 zinc ion per subunit.</text>
</comment>
<gene>
    <name evidence="13" type="ORF">HGA05_20210</name>
</gene>
<dbReference type="EMBL" id="JAAXPC010000013">
    <property type="protein sequence ID" value="NKY03897.1"/>
    <property type="molecule type" value="Genomic_DNA"/>
</dbReference>
<evidence type="ECO:0000256" key="3">
    <source>
        <dbReference type="ARBA" id="ARBA00022692"/>
    </source>
</evidence>
<sequence length="380" mass="41798">MSSSTEVVASRAQFPGISSRTWEHPSDRTALTALRKLKGFDQVLKTLSGLLRERQHRLLYLATSARASDKQFADLDTLLGECVATLDAPTTPELFVTQSPIVNAYCIGMDTPFIVVTSAMYELMDHDEMRFVIGHELGHALSGHAVYRTMLMHLTRLAASIGFIPIGGWALRAVVAALMEWQRKSELSGDRAGLLCCQDLDVALRVELKLAGGKHLEQMDTQAFVAQAREYERTGDLRDGVLKLLNLELATHPFSVLRAAELTRWVDRGEYGRIVSGTYPLRTDDDTAKFSDDAGEAARTYRDNFDESQDPLVKGLRDGLSGVVDGVGQAAADVAVTVNRKFSQWRTNAQQKYDETNQTPPAPDSEATDSDTPDSDATDS</sequence>
<protein>
    <submittedName>
        <fullName evidence="13">M48 family metallopeptidase</fullName>
    </submittedName>
</protein>
<reference evidence="13 14" key="1">
    <citation type="submission" date="2020-04" db="EMBL/GenBank/DDBJ databases">
        <title>MicrobeNet Type strains.</title>
        <authorList>
            <person name="Nicholson A.C."/>
        </authorList>
    </citation>
    <scope>NUCLEOTIDE SEQUENCE [LARGE SCALE GENOMIC DNA]</scope>
    <source>
        <strain evidence="13 14">ATCC BAA-14</strain>
    </source>
</reference>
<evidence type="ECO:0000256" key="10">
    <source>
        <dbReference type="RuleBase" id="RU003983"/>
    </source>
</evidence>
<dbReference type="AlphaFoldDB" id="A0A846WRU9"/>
<dbReference type="Gene3D" id="3.30.2010.10">
    <property type="entry name" value="Metalloproteases ('zincins'), catalytic domain"/>
    <property type="match status" value="1"/>
</dbReference>
<comment type="similarity">
    <text evidence="10">Belongs to the peptidase M48 family.</text>
</comment>
<evidence type="ECO:0000313" key="13">
    <source>
        <dbReference type="EMBL" id="NKY03897.1"/>
    </source>
</evidence>
<comment type="caution">
    <text evidence="13">The sequence shown here is derived from an EMBL/GenBank/DDBJ whole genome shotgun (WGS) entry which is preliminary data.</text>
</comment>
<evidence type="ECO:0000313" key="14">
    <source>
        <dbReference type="Proteomes" id="UP000563898"/>
    </source>
</evidence>
<organism evidence="13 14">
    <name type="scientific">Gordonia polyisoprenivorans</name>
    <dbReference type="NCBI Taxonomy" id="84595"/>
    <lineage>
        <taxon>Bacteria</taxon>
        <taxon>Bacillati</taxon>
        <taxon>Actinomycetota</taxon>
        <taxon>Actinomycetes</taxon>
        <taxon>Mycobacteriales</taxon>
        <taxon>Gordoniaceae</taxon>
        <taxon>Gordonia</taxon>
    </lineage>
</organism>
<keyword evidence="6 10" id="KW-0862">Zinc</keyword>
<evidence type="ECO:0000256" key="9">
    <source>
        <dbReference type="ARBA" id="ARBA00023136"/>
    </source>
</evidence>
<evidence type="ECO:0000256" key="5">
    <source>
        <dbReference type="ARBA" id="ARBA00022801"/>
    </source>
</evidence>
<dbReference type="RefSeq" id="WP_035728234.1">
    <property type="nucleotide sequence ID" value="NZ_JAAXPC010000013.1"/>
</dbReference>
<keyword evidence="9" id="KW-0472">Membrane</keyword>
<feature type="compositionally biased region" description="Polar residues" evidence="11">
    <location>
        <begin position="346"/>
        <end position="359"/>
    </location>
</feature>
<accession>A0A846WRU9</accession>
<evidence type="ECO:0000256" key="7">
    <source>
        <dbReference type="ARBA" id="ARBA00022989"/>
    </source>
</evidence>
<evidence type="ECO:0000256" key="1">
    <source>
        <dbReference type="ARBA" id="ARBA00022475"/>
    </source>
</evidence>
<feature type="compositionally biased region" description="Acidic residues" evidence="11">
    <location>
        <begin position="366"/>
        <end position="380"/>
    </location>
</feature>
<evidence type="ECO:0000256" key="6">
    <source>
        <dbReference type="ARBA" id="ARBA00022833"/>
    </source>
</evidence>
<name>A0A846WRU9_9ACTN</name>
<evidence type="ECO:0000256" key="4">
    <source>
        <dbReference type="ARBA" id="ARBA00022723"/>
    </source>
</evidence>
<dbReference type="GO" id="GO:0004222">
    <property type="term" value="F:metalloendopeptidase activity"/>
    <property type="evidence" value="ECO:0007669"/>
    <property type="project" value="InterPro"/>
</dbReference>
<keyword evidence="2 10" id="KW-0645">Protease</keyword>
<dbReference type="CDD" id="cd07325">
    <property type="entry name" value="M48_Ste24p_like"/>
    <property type="match status" value="1"/>
</dbReference>
<evidence type="ECO:0000256" key="2">
    <source>
        <dbReference type="ARBA" id="ARBA00022670"/>
    </source>
</evidence>
<keyword evidence="4" id="KW-0479">Metal-binding</keyword>